<feature type="signal peptide" evidence="2">
    <location>
        <begin position="1"/>
        <end position="26"/>
    </location>
</feature>
<feature type="region of interest" description="Disordered" evidence="1">
    <location>
        <begin position="208"/>
        <end position="228"/>
    </location>
</feature>
<evidence type="ECO:0000313" key="3">
    <source>
        <dbReference type="EMBL" id="CAA9377512.1"/>
    </source>
</evidence>
<name>A0A6J4N828_9ACTN</name>
<reference evidence="3" key="1">
    <citation type="submission" date="2020-02" db="EMBL/GenBank/DDBJ databases">
        <authorList>
            <person name="Meier V. D."/>
        </authorList>
    </citation>
    <scope>NUCLEOTIDE SEQUENCE</scope>
    <source>
        <strain evidence="3">AVDCRST_MAG06</strain>
    </source>
</reference>
<evidence type="ECO:0000256" key="1">
    <source>
        <dbReference type="SAM" id="MobiDB-lite"/>
    </source>
</evidence>
<dbReference type="EMBL" id="CADCUP010000045">
    <property type="protein sequence ID" value="CAA9377512.1"/>
    <property type="molecule type" value="Genomic_DNA"/>
</dbReference>
<dbReference type="RefSeq" id="WP_295656890.1">
    <property type="nucleotide sequence ID" value="NZ_CADCUP010000045.1"/>
</dbReference>
<dbReference type="AlphaFoldDB" id="A0A6J4N828"/>
<sequence>MSSRRPLAVALATVSAGAVLSGCAGSASPGVAVDVDGQTISVAEVDRGTAAVCTSVEPDLRGAGNTVALGNVRQFVVTLLAASEQARQLADEYGVKPGPEFSRQVSQLRLTSRAFPEEVREDYVEVMSAEPLVTSVVDAVGRASLEQDGVADPTVEEISQRGQDLFQSWPDQHAIDVDPRYGLAMVDGQLQPADTNLSVAVGDVAKSASATEPDPVYARTLPAGHRCG</sequence>
<protein>
    <submittedName>
        <fullName evidence="3">Uncharacterized protein</fullName>
    </submittedName>
</protein>
<keyword evidence="2" id="KW-0732">Signal</keyword>
<proteinExistence type="predicted"/>
<feature type="chain" id="PRO_5026732957" evidence="2">
    <location>
        <begin position="27"/>
        <end position="228"/>
    </location>
</feature>
<evidence type="ECO:0000256" key="2">
    <source>
        <dbReference type="SAM" id="SignalP"/>
    </source>
</evidence>
<organism evidence="3">
    <name type="scientific">uncultured Nocardioides sp</name>
    <dbReference type="NCBI Taxonomy" id="198441"/>
    <lineage>
        <taxon>Bacteria</taxon>
        <taxon>Bacillati</taxon>
        <taxon>Actinomycetota</taxon>
        <taxon>Actinomycetes</taxon>
        <taxon>Propionibacteriales</taxon>
        <taxon>Nocardioidaceae</taxon>
        <taxon>Nocardioides</taxon>
        <taxon>environmental samples</taxon>
    </lineage>
</organism>
<gene>
    <name evidence="3" type="ORF">AVDCRST_MAG06-671</name>
</gene>
<accession>A0A6J4N828</accession>
<dbReference type="PROSITE" id="PS51257">
    <property type="entry name" value="PROKAR_LIPOPROTEIN"/>
    <property type="match status" value="1"/>
</dbReference>